<dbReference type="Pfam" id="PF02615">
    <property type="entry name" value="Ldh_2"/>
    <property type="match status" value="1"/>
</dbReference>
<accession>A0ABU4CU95</accession>
<dbReference type="InterPro" id="IPR043144">
    <property type="entry name" value="Mal/L-sulf/L-lact_DH-like_ah"/>
</dbReference>
<dbReference type="PANTHER" id="PTHR11091:SF0">
    <property type="entry name" value="MALATE DEHYDROGENASE"/>
    <property type="match status" value="1"/>
</dbReference>
<dbReference type="InterPro" id="IPR003767">
    <property type="entry name" value="Malate/L-lactate_DH-like"/>
</dbReference>
<keyword evidence="2" id="KW-0560">Oxidoreductase</keyword>
<evidence type="ECO:0000313" key="4">
    <source>
        <dbReference type="Proteomes" id="UP001186104"/>
    </source>
</evidence>
<reference evidence="3 4" key="1">
    <citation type="submission" date="2023-10" db="EMBL/GenBank/DDBJ databases">
        <title>Development of a sustainable strategy for remediation of hydrocarbon-contaminated territories based on the waste exchange concept.</title>
        <authorList>
            <person name="Krivoruchko A."/>
        </authorList>
    </citation>
    <scope>NUCLEOTIDE SEQUENCE [LARGE SCALE GENOMIC DNA]</scope>
    <source>
        <strain evidence="3 4">IEGM 1327</strain>
    </source>
</reference>
<dbReference type="Proteomes" id="UP001186104">
    <property type="component" value="Unassembled WGS sequence"/>
</dbReference>
<dbReference type="Gene3D" id="1.10.1530.10">
    <property type="match status" value="1"/>
</dbReference>
<protein>
    <submittedName>
        <fullName evidence="3">Ldh family oxidoreductase</fullName>
    </submittedName>
</protein>
<gene>
    <name evidence="3" type="ORF">R3P93_00480</name>
</gene>
<comment type="similarity">
    <text evidence="1">Belongs to the LDH2/MDH2 oxidoreductase family.</text>
</comment>
<dbReference type="EMBL" id="JAWLKF010000001">
    <property type="protein sequence ID" value="MDV6301027.1"/>
    <property type="molecule type" value="Genomic_DNA"/>
</dbReference>
<dbReference type="InterPro" id="IPR043143">
    <property type="entry name" value="Mal/L-sulf/L-lact_DH-like_NADP"/>
</dbReference>
<sequence>MSTVTVSATHLEHLASRALITCGMSEASARTIAEVLVLADLFGIHTHGIQRVPQYLDRATVGGIDPYAVVTTARPAPALALIDGANAVGPLVGSAALAAAMDGARTCGVGAAFARHSNHFGPVMPYLFKAASEGFAAIIASNATTTIAPSGGKATRVGNNPMGWGVPNPGGDPIFLDIALSVAARAKIRAAQTDGRAIPATWATDSAGRPTTDPSAALSGFLQPIAGHKGYGLAVMVDLFAGLLSGAAYLDKVSSWSVSPERAQNLGHFFILVDTELLLSGPDLHERVQDFGDRLHSVPATDPADPVRLPGEYEMARYHEQIRDGITLDDSDIRALHQLVESRV</sequence>
<proteinExistence type="inferred from homology"/>
<dbReference type="SUPFAM" id="SSF89733">
    <property type="entry name" value="L-sulfolactate dehydrogenase-like"/>
    <property type="match status" value="1"/>
</dbReference>
<name>A0ABU4CU95_9NOCA</name>
<evidence type="ECO:0000313" key="3">
    <source>
        <dbReference type="EMBL" id="MDV6301027.1"/>
    </source>
</evidence>
<dbReference type="PANTHER" id="PTHR11091">
    <property type="entry name" value="OXIDOREDUCTASE-RELATED"/>
    <property type="match status" value="1"/>
</dbReference>
<dbReference type="RefSeq" id="WP_317532181.1">
    <property type="nucleotide sequence ID" value="NZ_JAWLKF010000001.1"/>
</dbReference>
<dbReference type="Gene3D" id="3.30.1370.60">
    <property type="entry name" value="Hypothetical oxidoreductase yiak, domain 2"/>
    <property type="match status" value="1"/>
</dbReference>
<keyword evidence="4" id="KW-1185">Reference proteome</keyword>
<evidence type="ECO:0000256" key="1">
    <source>
        <dbReference type="ARBA" id="ARBA00006056"/>
    </source>
</evidence>
<evidence type="ECO:0000256" key="2">
    <source>
        <dbReference type="ARBA" id="ARBA00023002"/>
    </source>
</evidence>
<dbReference type="InterPro" id="IPR036111">
    <property type="entry name" value="Mal/L-sulfo/L-lacto_DH-like_sf"/>
</dbReference>
<comment type="caution">
    <text evidence="3">The sequence shown here is derived from an EMBL/GenBank/DDBJ whole genome shotgun (WGS) entry which is preliminary data.</text>
</comment>
<organism evidence="3 4">
    <name type="scientific">Rhodococcus cerastii</name>
    <dbReference type="NCBI Taxonomy" id="908616"/>
    <lineage>
        <taxon>Bacteria</taxon>
        <taxon>Bacillati</taxon>
        <taxon>Actinomycetota</taxon>
        <taxon>Actinomycetes</taxon>
        <taxon>Mycobacteriales</taxon>
        <taxon>Nocardiaceae</taxon>
        <taxon>Rhodococcus</taxon>
    </lineage>
</organism>